<evidence type="ECO:0000313" key="4">
    <source>
        <dbReference type="EMBL" id="EXJ95934.1"/>
    </source>
</evidence>
<dbReference type="InterPro" id="IPR001163">
    <property type="entry name" value="Sm_dom_euk/arc"/>
</dbReference>
<feature type="domain" description="Sm" evidence="3">
    <location>
        <begin position="8"/>
        <end position="95"/>
    </location>
</feature>
<evidence type="ECO:0000256" key="2">
    <source>
        <dbReference type="SAM" id="MobiDB-lite"/>
    </source>
</evidence>
<evidence type="ECO:0000313" key="5">
    <source>
        <dbReference type="Proteomes" id="UP000019484"/>
    </source>
</evidence>
<dbReference type="InterPro" id="IPR010920">
    <property type="entry name" value="LSM_dom_sf"/>
</dbReference>
<dbReference type="eggNOG" id="KOG3168">
    <property type="taxonomic scope" value="Eukaryota"/>
</dbReference>
<proteinExistence type="predicted"/>
<dbReference type="OrthoDB" id="368909at2759"/>
<protein>
    <recommendedName>
        <fullName evidence="3">Sm domain-containing protein</fullName>
    </recommendedName>
</protein>
<dbReference type="Pfam" id="PF01423">
    <property type="entry name" value="LSM"/>
    <property type="match status" value="1"/>
</dbReference>
<gene>
    <name evidence="4" type="ORF">A1O1_01059</name>
</gene>
<dbReference type="GO" id="GO:0031417">
    <property type="term" value="C:NatC complex"/>
    <property type="evidence" value="ECO:0007669"/>
    <property type="project" value="InterPro"/>
</dbReference>
<dbReference type="STRING" id="1182541.W9ZN86"/>
<dbReference type="RefSeq" id="XP_007720163.1">
    <property type="nucleotide sequence ID" value="XM_007721973.1"/>
</dbReference>
<dbReference type="PANTHER" id="PTHR10701">
    <property type="entry name" value="SMALL NUCLEAR RIBONUCLEOPROTEIN-ASSOCIATED PROTEIN B AND N"/>
    <property type="match status" value="1"/>
</dbReference>
<dbReference type="Proteomes" id="UP000019484">
    <property type="component" value="Unassembled WGS sequence"/>
</dbReference>
<dbReference type="AlphaFoldDB" id="W9ZN86"/>
<dbReference type="PANTHER" id="PTHR10701:SF5">
    <property type="entry name" value="N-ALPHA-ACETYLTRANSFERASE 38, NATC AUXILIARY SUBUNIT"/>
    <property type="match status" value="1"/>
</dbReference>
<evidence type="ECO:0000256" key="1">
    <source>
        <dbReference type="ARBA" id="ARBA00025892"/>
    </source>
</evidence>
<dbReference type="GeneID" id="19155962"/>
<sequence>MEQAEATQFLESLLGKTLHVTIPDGRLFTGTFQCTDCDSNVILSNSFEYRMPSKAVEKAAIDEVTSTGQPRKADMTSRFVGLIVIPGKQITKMEVEEKRDWPASSGPSLSIRPKQ</sequence>
<feature type="region of interest" description="Disordered" evidence="2">
    <location>
        <begin position="96"/>
        <end position="115"/>
    </location>
</feature>
<evidence type="ECO:0000259" key="3">
    <source>
        <dbReference type="SMART" id="SM00651"/>
    </source>
</evidence>
<comment type="subunit">
    <text evidence="1">Component of the heptameric LSM1-LSM7 complex, which consists of LSM1, LSM2, LSM3, LSM4, LSM5, LSM6 and LSM7. Component of the heptameric LSM2-LSM8 complex, which consists of LSM2, LSM3, LSM4, LSM5, LSM6, LSM7 and LSM8. The LSm subunits form a seven-membered ring structure with a doughnut shape.</text>
</comment>
<keyword evidence="5" id="KW-1185">Reference proteome</keyword>
<dbReference type="InterPro" id="IPR050914">
    <property type="entry name" value="snRNP_SmB/NAA38-like"/>
</dbReference>
<dbReference type="HOGENOM" id="CLU_076902_4_0_1"/>
<dbReference type="Gene3D" id="2.30.30.100">
    <property type="match status" value="1"/>
</dbReference>
<accession>W9ZN86</accession>
<dbReference type="CDD" id="cd06168">
    <property type="entry name" value="LSMD1"/>
    <property type="match status" value="1"/>
</dbReference>
<organism evidence="4 5">
    <name type="scientific">Capronia coronata CBS 617.96</name>
    <dbReference type="NCBI Taxonomy" id="1182541"/>
    <lineage>
        <taxon>Eukaryota</taxon>
        <taxon>Fungi</taxon>
        <taxon>Dikarya</taxon>
        <taxon>Ascomycota</taxon>
        <taxon>Pezizomycotina</taxon>
        <taxon>Eurotiomycetes</taxon>
        <taxon>Chaetothyriomycetidae</taxon>
        <taxon>Chaetothyriales</taxon>
        <taxon>Herpotrichiellaceae</taxon>
        <taxon>Capronia</taxon>
    </lineage>
</organism>
<dbReference type="InterPro" id="IPR034110">
    <property type="entry name" value="LSMD1_Sm"/>
</dbReference>
<dbReference type="EMBL" id="AMWN01000001">
    <property type="protein sequence ID" value="EXJ95934.1"/>
    <property type="molecule type" value="Genomic_DNA"/>
</dbReference>
<name>W9ZN86_9EURO</name>
<reference evidence="4 5" key="1">
    <citation type="submission" date="2013-03" db="EMBL/GenBank/DDBJ databases">
        <title>The Genome Sequence of Capronia coronata CBS 617.96.</title>
        <authorList>
            <consortium name="The Broad Institute Genomics Platform"/>
            <person name="Cuomo C."/>
            <person name="de Hoog S."/>
            <person name="Gorbushina A."/>
            <person name="Walker B."/>
            <person name="Young S.K."/>
            <person name="Zeng Q."/>
            <person name="Gargeya S."/>
            <person name="Fitzgerald M."/>
            <person name="Haas B."/>
            <person name="Abouelleil A."/>
            <person name="Allen A.W."/>
            <person name="Alvarado L."/>
            <person name="Arachchi H.M."/>
            <person name="Berlin A.M."/>
            <person name="Chapman S.B."/>
            <person name="Gainer-Dewar J."/>
            <person name="Goldberg J."/>
            <person name="Griggs A."/>
            <person name="Gujja S."/>
            <person name="Hansen M."/>
            <person name="Howarth C."/>
            <person name="Imamovic A."/>
            <person name="Ireland A."/>
            <person name="Larimer J."/>
            <person name="McCowan C."/>
            <person name="Murphy C."/>
            <person name="Pearson M."/>
            <person name="Poon T.W."/>
            <person name="Priest M."/>
            <person name="Roberts A."/>
            <person name="Saif S."/>
            <person name="Shea T."/>
            <person name="Sisk P."/>
            <person name="Sykes S."/>
            <person name="Wortman J."/>
            <person name="Nusbaum C."/>
            <person name="Birren B."/>
        </authorList>
    </citation>
    <scope>NUCLEOTIDE SEQUENCE [LARGE SCALE GENOMIC DNA]</scope>
    <source>
        <strain evidence="4 5">CBS 617.96</strain>
    </source>
</reference>
<dbReference type="SMART" id="SM00651">
    <property type="entry name" value="Sm"/>
    <property type="match status" value="1"/>
</dbReference>
<comment type="caution">
    <text evidence="4">The sequence shown here is derived from an EMBL/GenBank/DDBJ whole genome shotgun (WGS) entry which is preliminary data.</text>
</comment>
<dbReference type="SUPFAM" id="SSF50182">
    <property type="entry name" value="Sm-like ribonucleoproteins"/>
    <property type="match status" value="1"/>
</dbReference>